<proteinExistence type="predicted"/>
<accession>A0A1R0X1E7</accession>
<evidence type="ECO:0000313" key="1">
    <source>
        <dbReference type="EMBL" id="OMD26544.1"/>
    </source>
</evidence>
<sequence>MDSPIIQLVIDPEYVRQLAEAEVKRIMQNSNHGSWWDMKRLEVETCRKRDWLISNILLNPQFKLEMQSISNGCEGGRWIFKAPEMKLFLDNHFHFLNRNRDGGKVSENSK</sequence>
<evidence type="ECO:0008006" key="3">
    <source>
        <dbReference type="Google" id="ProtNLM"/>
    </source>
</evidence>
<dbReference type="EMBL" id="MKQP01000041">
    <property type="protein sequence ID" value="OMD26544.1"/>
    <property type="molecule type" value="Genomic_DNA"/>
</dbReference>
<dbReference type="RefSeq" id="WP_036680597.1">
    <property type="nucleotide sequence ID" value="NZ_MKQP01000041.1"/>
</dbReference>
<dbReference type="InterPro" id="IPR008489">
    <property type="entry name" value="DUF771"/>
</dbReference>
<protein>
    <recommendedName>
        <fullName evidence="3">DUF771 domain-containing protein</fullName>
    </recommendedName>
</protein>
<gene>
    <name evidence="1" type="ORF">BJP51_26805</name>
</gene>
<dbReference type="Pfam" id="PF05595">
    <property type="entry name" value="DUF771"/>
    <property type="match status" value="1"/>
</dbReference>
<dbReference type="AlphaFoldDB" id="A0A1R0X1E7"/>
<name>A0A1R0X1E7_9BACL</name>
<reference evidence="1 2" key="1">
    <citation type="submission" date="2016-10" db="EMBL/GenBank/DDBJ databases">
        <title>Paenibacillus species isolates.</title>
        <authorList>
            <person name="Beno S.M."/>
        </authorList>
    </citation>
    <scope>NUCLEOTIDE SEQUENCE [LARGE SCALE GENOMIC DNA]</scope>
    <source>
        <strain evidence="1 2">FSL H7-0604</strain>
    </source>
</reference>
<comment type="caution">
    <text evidence="1">The sequence shown here is derived from an EMBL/GenBank/DDBJ whole genome shotgun (WGS) entry which is preliminary data.</text>
</comment>
<dbReference type="Proteomes" id="UP000187465">
    <property type="component" value="Unassembled WGS sequence"/>
</dbReference>
<organism evidence="1 2">
    <name type="scientific">Paenibacillus odorifer</name>
    <dbReference type="NCBI Taxonomy" id="189426"/>
    <lineage>
        <taxon>Bacteria</taxon>
        <taxon>Bacillati</taxon>
        <taxon>Bacillota</taxon>
        <taxon>Bacilli</taxon>
        <taxon>Bacillales</taxon>
        <taxon>Paenibacillaceae</taxon>
        <taxon>Paenibacillus</taxon>
    </lineage>
</organism>
<evidence type="ECO:0000313" key="2">
    <source>
        <dbReference type="Proteomes" id="UP000187465"/>
    </source>
</evidence>